<evidence type="ECO:0000256" key="7">
    <source>
        <dbReference type="SAM" id="MobiDB-lite"/>
    </source>
</evidence>
<dbReference type="InterPro" id="IPR036322">
    <property type="entry name" value="WD40_repeat_dom_sf"/>
</dbReference>
<dbReference type="AlphaFoldDB" id="G8JPR4"/>
<dbReference type="GO" id="GO:0005730">
    <property type="term" value="C:nucleolus"/>
    <property type="evidence" value="ECO:0007669"/>
    <property type="project" value="UniProtKB-SubCell"/>
</dbReference>
<dbReference type="SUPFAM" id="SSF50978">
    <property type="entry name" value="WD40 repeat-like"/>
    <property type="match status" value="1"/>
</dbReference>
<gene>
    <name evidence="8" type="ordered locus">Ecym_2273</name>
</gene>
<dbReference type="RefSeq" id="XP_003644836.1">
    <property type="nucleotide sequence ID" value="XM_003644788.1"/>
</dbReference>
<dbReference type="InterPro" id="IPR015943">
    <property type="entry name" value="WD40/YVTN_repeat-like_dom_sf"/>
</dbReference>
<dbReference type="Gene3D" id="2.130.10.10">
    <property type="entry name" value="YVTN repeat-like/Quinoprotein amine dehydrogenase"/>
    <property type="match status" value="1"/>
</dbReference>
<name>G8JPR4_ERECY</name>
<evidence type="ECO:0000256" key="3">
    <source>
        <dbReference type="ARBA" id="ARBA00007861"/>
    </source>
</evidence>
<dbReference type="GeneID" id="11470586"/>
<comment type="subunit">
    <text evidence="4">Component of the pre-66S ribosomal particle.</text>
</comment>
<dbReference type="eggNOG" id="KOG3881">
    <property type="taxonomic scope" value="Eukaryota"/>
</dbReference>
<dbReference type="Proteomes" id="UP000006790">
    <property type="component" value="Chromosome 2"/>
</dbReference>
<dbReference type="CDD" id="cd22858">
    <property type="entry name" value="Nsa1"/>
    <property type="match status" value="1"/>
</dbReference>
<dbReference type="EMBL" id="CP002498">
    <property type="protein sequence ID" value="AET38019.1"/>
    <property type="molecule type" value="Genomic_DNA"/>
</dbReference>
<evidence type="ECO:0000313" key="9">
    <source>
        <dbReference type="Proteomes" id="UP000006790"/>
    </source>
</evidence>
<dbReference type="FunCoup" id="G8JPR4">
    <property type="interactions" value="646"/>
</dbReference>
<dbReference type="HOGENOM" id="CLU_033769_4_0_1"/>
<proteinExistence type="inferred from homology"/>
<evidence type="ECO:0000256" key="4">
    <source>
        <dbReference type="ARBA" id="ARBA00011187"/>
    </source>
</evidence>
<dbReference type="GO" id="GO:0006364">
    <property type="term" value="P:rRNA processing"/>
    <property type="evidence" value="ECO:0007669"/>
    <property type="project" value="UniProtKB-KW"/>
</dbReference>
<dbReference type="KEGG" id="erc:Ecym_2273"/>
<dbReference type="GO" id="GO:0042273">
    <property type="term" value="P:ribosomal large subunit biogenesis"/>
    <property type="evidence" value="ECO:0007669"/>
    <property type="project" value="EnsemblFungi"/>
</dbReference>
<comment type="similarity">
    <text evidence="3">Belongs to the NSA1 family.</text>
</comment>
<accession>G8JPR4</accession>
<dbReference type="OMA" id="IWEAKNV"/>
<feature type="region of interest" description="Disordered" evidence="7">
    <location>
        <begin position="396"/>
        <end position="433"/>
    </location>
</feature>
<protein>
    <recommendedName>
        <fullName evidence="5">Ribosome biogenesis protein NSA1</fullName>
    </recommendedName>
</protein>
<keyword evidence="9" id="KW-1185">Reference proteome</keyword>
<evidence type="ECO:0000313" key="8">
    <source>
        <dbReference type="EMBL" id="AET38019.1"/>
    </source>
</evidence>
<organism evidence="8 9">
    <name type="scientific">Eremothecium cymbalariae (strain CBS 270.75 / DBVPG 7215 / KCTC 17166 / NRRL Y-17582)</name>
    <name type="common">Yeast</name>
    <dbReference type="NCBI Taxonomy" id="931890"/>
    <lineage>
        <taxon>Eukaryota</taxon>
        <taxon>Fungi</taxon>
        <taxon>Dikarya</taxon>
        <taxon>Ascomycota</taxon>
        <taxon>Saccharomycotina</taxon>
        <taxon>Saccharomycetes</taxon>
        <taxon>Saccharomycetales</taxon>
        <taxon>Saccharomycetaceae</taxon>
        <taxon>Eremothecium</taxon>
    </lineage>
</organism>
<dbReference type="GO" id="GO:0030687">
    <property type="term" value="C:preribosome, large subunit precursor"/>
    <property type="evidence" value="ECO:0007669"/>
    <property type="project" value="EnsemblFungi"/>
</dbReference>
<reference evidence="9" key="1">
    <citation type="journal article" date="2012" name="G3 (Bethesda)">
        <title>Pichia sorbitophila, an interspecies yeast hybrid reveals early steps of genome resolution following polyploidization.</title>
        <authorList>
            <person name="Leh Louis V."/>
            <person name="Despons L."/>
            <person name="Friedrich A."/>
            <person name="Martin T."/>
            <person name="Durrens P."/>
            <person name="Casaregola S."/>
            <person name="Neuveglise C."/>
            <person name="Fairhead C."/>
            <person name="Marck C."/>
            <person name="Cruz J.A."/>
            <person name="Straub M.L."/>
            <person name="Kugler V."/>
            <person name="Sacerdot C."/>
            <person name="Uzunov Z."/>
            <person name="Thierry A."/>
            <person name="Weiss S."/>
            <person name="Bleykasten C."/>
            <person name="De Montigny J."/>
            <person name="Jacques N."/>
            <person name="Jung P."/>
            <person name="Lemaire M."/>
            <person name="Mallet S."/>
            <person name="Morel G."/>
            <person name="Richard G.F."/>
            <person name="Sarkar A."/>
            <person name="Savel G."/>
            <person name="Schacherer J."/>
            <person name="Seret M.L."/>
            <person name="Talla E."/>
            <person name="Samson G."/>
            <person name="Jubin C."/>
            <person name="Poulain J."/>
            <person name="Vacherie B."/>
            <person name="Barbe V."/>
            <person name="Pelletier E."/>
            <person name="Sherman D.J."/>
            <person name="Westhof E."/>
            <person name="Weissenbach J."/>
            <person name="Baret P.V."/>
            <person name="Wincker P."/>
            <person name="Gaillardin C."/>
            <person name="Dujon B."/>
            <person name="Souciet J.L."/>
        </authorList>
    </citation>
    <scope>NUCLEOTIDE SEQUENCE [LARGE SCALE GENOMIC DNA]</scope>
    <source>
        <strain evidence="9">CBS 270.75 / DBVPG 7215 / KCTC 17166 / NRRL Y-17582</strain>
    </source>
</reference>
<evidence type="ECO:0000256" key="1">
    <source>
        <dbReference type="ARBA" id="ARBA00002889"/>
    </source>
</evidence>
<dbReference type="PANTHER" id="PTHR16038:SF4">
    <property type="entry name" value="WD REPEAT-CONTAINING PROTEIN 74"/>
    <property type="match status" value="1"/>
</dbReference>
<sequence length="433" mass="49284">MRLIVASEDSGSIKEVVANRGTDTSKPTALQPLHLQSHLPQGLSNHVETIWKVNPSQLLVGRSSGVIELVGLEEREKELKEEGIPNFNINTFMVQDSLVGCFSLEKQEEFSKKSQKRSKFVDGFVGIFPLPKKEGFYIAVTRSGLLYIFEKLKAKLRKLHTHELVGPLEFIQIHDLAENYDSYVFAYGGEDNLVKLVEISNDLSSIRQIWMAKNVKNDRIDLTVPIWPIGLRFLENNAKNVNDDSLNYQFVTVTRHAHFRFYQTSHGRKPLKSLNLLGNKEQLTSINLIGDVTALGNVRSKNYTGFSFVTTDARKNVYQFDLKGHLLGKFGNGDITGHSSFIGVHNQKYLLQGGLDRYVRIFDLHTRRILVKAFTGGKIKNVMLLDDGDIELPQAKTKNNKRIYKRKQSAEEEEKEADDLWSKLDAKKKKRHN</sequence>
<dbReference type="STRING" id="931890.G8JPR4"/>
<comment type="subcellular location">
    <subcellularLocation>
        <location evidence="2">Nucleus</location>
        <location evidence="2">Nucleolus</location>
    </subcellularLocation>
</comment>
<dbReference type="InterPro" id="IPR037379">
    <property type="entry name" value="WDR74/Nsa1"/>
</dbReference>
<keyword evidence="6" id="KW-0690">Ribosome biogenesis</keyword>
<comment type="function">
    <text evidence="1">Involved in the biogenesis of the 60S ribosomal subunit.</text>
</comment>
<dbReference type="InParanoid" id="G8JPR4"/>
<evidence type="ECO:0000256" key="5">
    <source>
        <dbReference type="ARBA" id="ARBA00014234"/>
    </source>
</evidence>
<dbReference type="PANTHER" id="PTHR16038">
    <property type="entry name" value="NOP SEVEN ASSOCIATED PROTEIN 1"/>
    <property type="match status" value="1"/>
</dbReference>
<evidence type="ECO:0000256" key="6">
    <source>
        <dbReference type="ARBA" id="ARBA00022517"/>
    </source>
</evidence>
<evidence type="ECO:0000256" key="2">
    <source>
        <dbReference type="ARBA" id="ARBA00004604"/>
    </source>
</evidence>
<feature type="compositionally biased region" description="Basic residues" evidence="7">
    <location>
        <begin position="398"/>
        <end position="407"/>
    </location>
</feature>
<dbReference type="OrthoDB" id="18388at2759"/>